<keyword evidence="1" id="KW-0812">Transmembrane</keyword>
<keyword evidence="2" id="KW-0732">Signal</keyword>
<name>A0ABU5NZP1_9GAMM</name>
<keyword evidence="1" id="KW-1133">Transmembrane helix</keyword>
<dbReference type="EMBL" id="JAYDCJ010000003">
    <property type="protein sequence ID" value="MEA1081274.1"/>
    <property type="molecule type" value="Genomic_DNA"/>
</dbReference>
<feature type="transmembrane region" description="Helical" evidence="1">
    <location>
        <begin position="166"/>
        <end position="191"/>
    </location>
</feature>
<reference evidence="3 4" key="1">
    <citation type="submission" date="2023-12" db="EMBL/GenBank/DDBJ databases">
        <title>Marinobacter qingdaonensis sp. nov., isolated from the intertidal sediment of Qingdao, PR China.</title>
        <authorList>
            <person name="Li Y."/>
        </authorList>
    </citation>
    <scope>NUCLEOTIDE SEQUENCE [LARGE SCALE GENOMIC DNA]</scope>
    <source>
        <strain evidence="3 4">ASW11-75</strain>
    </source>
</reference>
<accession>A0ABU5NZP1</accession>
<feature type="signal peptide" evidence="2">
    <location>
        <begin position="1"/>
        <end position="33"/>
    </location>
</feature>
<evidence type="ECO:0000256" key="1">
    <source>
        <dbReference type="SAM" id="Phobius"/>
    </source>
</evidence>
<keyword evidence="1" id="KW-0472">Membrane</keyword>
<dbReference type="Proteomes" id="UP001305746">
    <property type="component" value="Unassembled WGS sequence"/>
</dbReference>
<gene>
    <name evidence="3" type="ORF">U5822_11380</name>
</gene>
<keyword evidence="4" id="KW-1185">Reference proteome</keyword>
<sequence>MISPARLTALRSLVAYLTLACAAFALVPGSAQAATVLAALVIFLSWAELRTVGRVIASLMVLVSLYGLVRQPDLLLSASESMAGITGLILSVMLLSAVLGTSKDLAVISESLFGGRPVARYLGLSTGTGVLSIPLNFGSVGLIATMIGSQISQSGDSPAARNAARAVIRGFGASPMGSPLSIAVVMTVTLLPGLHSWTLLTLSLPFALLYLVAGVWSREQETPRSGPSETVSAFWPWVRFLAIVLFICVSAFALSTWVSLKYSLAVTLSCLSVVVLCLLYRRLVEGTLALPSLANVNNELAIMGGSSFLGGALAMLALNSLGADFSLPSWGYPVLAFAIPWLFFCGGAVGVNPIISATVYGGILGPIWPEPALLALGLGLVTGWGITIAGTPYSANSLLLERCTGYSAHQASYDWSRQYSLLMLTLSSGLCALIALMAPAS</sequence>
<feature type="transmembrane region" description="Helical" evidence="1">
    <location>
        <begin position="237"/>
        <end position="256"/>
    </location>
</feature>
<feature type="transmembrane region" description="Helical" evidence="1">
    <location>
        <begin position="300"/>
        <end position="318"/>
    </location>
</feature>
<feature type="transmembrane region" description="Helical" evidence="1">
    <location>
        <begin position="372"/>
        <end position="390"/>
    </location>
</feature>
<comment type="caution">
    <text evidence="3">The sequence shown here is derived from an EMBL/GenBank/DDBJ whole genome shotgun (WGS) entry which is preliminary data.</text>
</comment>
<feature type="transmembrane region" description="Helical" evidence="1">
    <location>
        <begin position="81"/>
        <end position="101"/>
    </location>
</feature>
<feature type="transmembrane region" description="Helical" evidence="1">
    <location>
        <begin position="121"/>
        <end position="145"/>
    </location>
</feature>
<feature type="chain" id="PRO_5045411935" description="L-lactate permease" evidence="2">
    <location>
        <begin position="34"/>
        <end position="441"/>
    </location>
</feature>
<protein>
    <recommendedName>
        <fullName evidence="5">L-lactate permease</fullName>
    </recommendedName>
</protein>
<feature type="transmembrane region" description="Helical" evidence="1">
    <location>
        <begin position="49"/>
        <end position="69"/>
    </location>
</feature>
<dbReference type="RefSeq" id="WP_322855740.1">
    <property type="nucleotide sequence ID" value="NZ_JAYDCJ010000003.1"/>
</dbReference>
<proteinExistence type="predicted"/>
<evidence type="ECO:0000313" key="4">
    <source>
        <dbReference type="Proteomes" id="UP001305746"/>
    </source>
</evidence>
<organism evidence="3 4">
    <name type="scientific">Marinobacter qingdaonensis</name>
    <dbReference type="NCBI Taxonomy" id="3108486"/>
    <lineage>
        <taxon>Bacteria</taxon>
        <taxon>Pseudomonadati</taxon>
        <taxon>Pseudomonadota</taxon>
        <taxon>Gammaproteobacteria</taxon>
        <taxon>Pseudomonadales</taxon>
        <taxon>Marinobacteraceae</taxon>
        <taxon>Marinobacter</taxon>
    </lineage>
</organism>
<feature type="transmembrane region" description="Helical" evidence="1">
    <location>
        <begin position="338"/>
        <end position="360"/>
    </location>
</feature>
<evidence type="ECO:0008006" key="5">
    <source>
        <dbReference type="Google" id="ProtNLM"/>
    </source>
</evidence>
<feature type="transmembrane region" description="Helical" evidence="1">
    <location>
        <begin position="262"/>
        <end position="280"/>
    </location>
</feature>
<evidence type="ECO:0000256" key="2">
    <source>
        <dbReference type="SAM" id="SignalP"/>
    </source>
</evidence>
<feature type="transmembrane region" description="Helical" evidence="1">
    <location>
        <begin position="419"/>
        <end position="438"/>
    </location>
</feature>
<feature type="transmembrane region" description="Helical" evidence="1">
    <location>
        <begin position="197"/>
        <end position="216"/>
    </location>
</feature>
<evidence type="ECO:0000313" key="3">
    <source>
        <dbReference type="EMBL" id="MEA1081274.1"/>
    </source>
</evidence>